<dbReference type="Pfam" id="PF00722">
    <property type="entry name" value="Glyco_hydro_16"/>
    <property type="match status" value="1"/>
</dbReference>
<dbReference type="AlphaFoldDB" id="A0A9W8YAY0"/>
<proteinExistence type="predicted"/>
<evidence type="ECO:0000256" key="1">
    <source>
        <dbReference type="SAM" id="MobiDB-lite"/>
    </source>
</evidence>
<feature type="region of interest" description="Disordered" evidence="1">
    <location>
        <begin position="213"/>
        <end position="235"/>
    </location>
</feature>
<comment type="caution">
    <text evidence="4">The sequence shown here is derived from an EMBL/GenBank/DDBJ whole genome shotgun (WGS) entry which is preliminary data.</text>
</comment>
<sequence>MSFLPPLGALLLPLIALLQPAFATSAYTTTNSEVPKDNSPNCSCYVVQSGANSDTPEYFQYYRFYDFRNLPGALTEAPPLLNDSQIAGEEPFWQPSLFDSDAWNYDWGVQNWSKPATDDFPVPMNNSYANVYLGAEDNTSFLTLRTSRQDDYQTSGEIENHQKNMMHVSMRMYGRVQGSKGAVAGFFTFYDDSNESDIEILTDDPKDQIRYTNQPSVDNSGNEIQQASVGPTDLPRWDDWQTHRIDWLPKNSYWYLNDKQVAANTYSVPRKQSYLVLNMWSDGGEWSGNMTVGDSAEFQIQWIEMTFNTSGPYAGDKTENKRDTSGSSLFGRKRAAKGCETVCKIDGVKAVGTPEIVSSNPSAASGISVSWGLLLVVGFVSMVVGV</sequence>
<keyword evidence="5" id="KW-1185">Reference proteome</keyword>
<feature type="signal peptide" evidence="2">
    <location>
        <begin position="1"/>
        <end position="23"/>
    </location>
</feature>
<feature type="compositionally biased region" description="Polar residues" evidence="1">
    <location>
        <begin position="213"/>
        <end position="229"/>
    </location>
</feature>
<protein>
    <recommendedName>
        <fullName evidence="3">GH16 domain-containing protein</fullName>
    </recommendedName>
</protein>
<keyword evidence="2" id="KW-0732">Signal</keyword>
<name>A0A9W8YAY0_9PLEO</name>
<dbReference type="GO" id="GO:0004553">
    <property type="term" value="F:hydrolase activity, hydrolyzing O-glycosyl compounds"/>
    <property type="evidence" value="ECO:0007669"/>
    <property type="project" value="InterPro"/>
</dbReference>
<dbReference type="GO" id="GO:0005975">
    <property type="term" value="P:carbohydrate metabolic process"/>
    <property type="evidence" value="ECO:0007669"/>
    <property type="project" value="InterPro"/>
</dbReference>
<evidence type="ECO:0000256" key="2">
    <source>
        <dbReference type="SAM" id="SignalP"/>
    </source>
</evidence>
<dbReference type="Gene3D" id="2.60.120.200">
    <property type="match status" value="1"/>
</dbReference>
<dbReference type="EMBL" id="JAPEUY010000005">
    <property type="protein sequence ID" value="KAJ4372860.1"/>
    <property type="molecule type" value="Genomic_DNA"/>
</dbReference>
<dbReference type="PANTHER" id="PTHR38121">
    <property type="entry name" value="GH16 DOMAIN-CONTAINING PROTEIN"/>
    <property type="match status" value="1"/>
</dbReference>
<dbReference type="PROSITE" id="PS51762">
    <property type="entry name" value="GH16_2"/>
    <property type="match status" value="1"/>
</dbReference>
<dbReference type="Proteomes" id="UP001140560">
    <property type="component" value="Unassembled WGS sequence"/>
</dbReference>
<dbReference type="SUPFAM" id="SSF49899">
    <property type="entry name" value="Concanavalin A-like lectins/glucanases"/>
    <property type="match status" value="1"/>
</dbReference>
<reference evidence="4" key="1">
    <citation type="submission" date="2022-10" db="EMBL/GenBank/DDBJ databases">
        <title>Tapping the CABI collections for fungal endophytes: first genome assemblies for Collariella, Neodidymelliopsis, Ascochyta clinopodiicola, Didymella pomorum, Didymosphaeria variabile, Neocosmospora piperis and Neocucurbitaria cava.</title>
        <authorList>
            <person name="Hill R."/>
        </authorList>
    </citation>
    <scope>NUCLEOTIDE SEQUENCE</scope>
    <source>
        <strain evidence="4">IMI 356814</strain>
    </source>
</reference>
<dbReference type="PANTHER" id="PTHR38121:SF4">
    <property type="entry name" value="GH16 DOMAIN-CONTAINING PROTEIN-RELATED"/>
    <property type="match status" value="1"/>
</dbReference>
<accession>A0A9W8YAY0</accession>
<evidence type="ECO:0000313" key="4">
    <source>
        <dbReference type="EMBL" id="KAJ4372860.1"/>
    </source>
</evidence>
<evidence type="ECO:0000259" key="3">
    <source>
        <dbReference type="PROSITE" id="PS51762"/>
    </source>
</evidence>
<dbReference type="InterPro" id="IPR000757">
    <property type="entry name" value="Beta-glucanase-like"/>
</dbReference>
<dbReference type="OrthoDB" id="4388755at2759"/>
<dbReference type="CDD" id="cd00413">
    <property type="entry name" value="Glyco_hydrolase_16"/>
    <property type="match status" value="1"/>
</dbReference>
<feature type="chain" id="PRO_5040796738" description="GH16 domain-containing protein" evidence="2">
    <location>
        <begin position="24"/>
        <end position="386"/>
    </location>
</feature>
<feature type="domain" description="GH16" evidence="3">
    <location>
        <begin position="65"/>
        <end position="311"/>
    </location>
</feature>
<evidence type="ECO:0000313" key="5">
    <source>
        <dbReference type="Proteomes" id="UP001140560"/>
    </source>
</evidence>
<organism evidence="4 5">
    <name type="scientific">Neocucurbitaria cava</name>
    <dbReference type="NCBI Taxonomy" id="798079"/>
    <lineage>
        <taxon>Eukaryota</taxon>
        <taxon>Fungi</taxon>
        <taxon>Dikarya</taxon>
        <taxon>Ascomycota</taxon>
        <taxon>Pezizomycotina</taxon>
        <taxon>Dothideomycetes</taxon>
        <taxon>Pleosporomycetidae</taxon>
        <taxon>Pleosporales</taxon>
        <taxon>Pleosporineae</taxon>
        <taxon>Cucurbitariaceae</taxon>
        <taxon>Neocucurbitaria</taxon>
    </lineage>
</organism>
<dbReference type="InterPro" id="IPR013320">
    <property type="entry name" value="ConA-like_dom_sf"/>
</dbReference>
<gene>
    <name evidence="4" type="ORF">N0V83_003151</name>
</gene>